<evidence type="ECO:0000256" key="6">
    <source>
        <dbReference type="ARBA" id="ARBA00022692"/>
    </source>
</evidence>
<dbReference type="Proteomes" id="UP001203410">
    <property type="component" value="Unassembled WGS sequence"/>
</dbReference>
<protein>
    <recommendedName>
        <fullName evidence="9">Membrane fusion protein (MFP) family protein</fullName>
    </recommendedName>
</protein>
<evidence type="ECO:0000256" key="3">
    <source>
        <dbReference type="ARBA" id="ARBA00022448"/>
    </source>
</evidence>
<dbReference type="EMBL" id="JAMGBA010000002">
    <property type="protein sequence ID" value="MCL6698605.1"/>
    <property type="molecule type" value="Genomic_DNA"/>
</dbReference>
<keyword evidence="6 9" id="KW-0812">Transmembrane</keyword>
<dbReference type="InterPro" id="IPR058781">
    <property type="entry name" value="HH_AprE-like"/>
</dbReference>
<dbReference type="Pfam" id="PF25994">
    <property type="entry name" value="HH_AprE"/>
    <property type="match status" value="1"/>
</dbReference>
<dbReference type="PANTHER" id="PTHR30386">
    <property type="entry name" value="MEMBRANE FUSION SUBUNIT OF EMRAB-TOLC MULTIDRUG EFFLUX PUMP"/>
    <property type="match status" value="1"/>
</dbReference>
<name>A0ABT0RUC7_9SPHN</name>
<feature type="transmembrane region" description="Helical" evidence="9">
    <location>
        <begin position="35"/>
        <end position="55"/>
    </location>
</feature>
<dbReference type="InterPro" id="IPR058982">
    <property type="entry name" value="Beta-barrel_AprE"/>
</dbReference>
<evidence type="ECO:0000256" key="7">
    <source>
        <dbReference type="ARBA" id="ARBA00022989"/>
    </source>
</evidence>
<dbReference type="InterPro" id="IPR050739">
    <property type="entry name" value="MFP"/>
</dbReference>
<dbReference type="Gene3D" id="2.40.30.170">
    <property type="match status" value="1"/>
</dbReference>
<organism evidence="12 13">
    <name type="scientific">Sphingomonas caseinilyticus</name>
    <dbReference type="NCBI Taxonomy" id="2908205"/>
    <lineage>
        <taxon>Bacteria</taxon>
        <taxon>Pseudomonadati</taxon>
        <taxon>Pseudomonadota</taxon>
        <taxon>Alphaproteobacteria</taxon>
        <taxon>Sphingomonadales</taxon>
        <taxon>Sphingomonadaceae</taxon>
        <taxon>Sphingomonas</taxon>
    </lineage>
</organism>
<dbReference type="PANTHER" id="PTHR30386:SF17">
    <property type="entry name" value="ALKALINE PROTEASE SECRETION PROTEIN APRE"/>
    <property type="match status" value="1"/>
</dbReference>
<accession>A0ABT0RUC7</accession>
<keyword evidence="7 9" id="KW-1133">Transmembrane helix</keyword>
<comment type="similarity">
    <text evidence="2 9">Belongs to the membrane fusion protein (MFP) (TC 8.A.1) family.</text>
</comment>
<dbReference type="Gene3D" id="2.40.50.100">
    <property type="match status" value="1"/>
</dbReference>
<comment type="caution">
    <text evidence="12">The sequence shown here is derived from an EMBL/GenBank/DDBJ whole genome shotgun (WGS) entry which is preliminary data.</text>
</comment>
<reference evidence="12 13" key="1">
    <citation type="submission" date="2022-05" db="EMBL/GenBank/DDBJ databases">
        <authorList>
            <person name="Jo J.-H."/>
            <person name="Im W.-T."/>
        </authorList>
    </citation>
    <scope>NUCLEOTIDE SEQUENCE [LARGE SCALE GENOMIC DNA]</scope>
    <source>
        <strain evidence="12 13">NSE70-1</strain>
    </source>
</reference>
<feature type="domain" description="AprE-like beta-barrel" evidence="11">
    <location>
        <begin position="344"/>
        <end position="436"/>
    </location>
</feature>
<dbReference type="Pfam" id="PF26002">
    <property type="entry name" value="Beta-barrel_AprE"/>
    <property type="match status" value="1"/>
</dbReference>
<proteinExistence type="inferred from homology"/>
<evidence type="ECO:0000256" key="4">
    <source>
        <dbReference type="ARBA" id="ARBA00022475"/>
    </source>
</evidence>
<keyword evidence="3 9" id="KW-0813">Transport</keyword>
<evidence type="ECO:0000313" key="13">
    <source>
        <dbReference type="Proteomes" id="UP001203410"/>
    </source>
</evidence>
<gene>
    <name evidence="12" type="ORF">LZ496_07375</name>
</gene>
<feature type="domain" description="AprE-like long alpha-helical hairpin" evidence="10">
    <location>
        <begin position="110"/>
        <end position="302"/>
    </location>
</feature>
<evidence type="ECO:0000256" key="2">
    <source>
        <dbReference type="ARBA" id="ARBA00009477"/>
    </source>
</evidence>
<evidence type="ECO:0000256" key="9">
    <source>
        <dbReference type="RuleBase" id="RU365093"/>
    </source>
</evidence>
<dbReference type="SUPFAM" id="SSF111369">
    <property type="entry name" value="HlyD-like secretion proteins"/>
    <property type="match status" value="1"/>
</dbReference>
<comment type="subcellular location">
    <subcellularLocation>
        <location evidence="1 9">Cell inner membrane</location>
        <topology evidence="1 9">Single-pass membrane protein</topology>
    </subcellularLocation>
</comment>
<keyword evidence="4 9" id="KW-1003">Cell membrane</keyword>
<dbReference type="InterPro" id="IPR010129">
    <property type="entry name" value="T1SS_HlyD"/>
</dbReference>
<evidence type="ECO:0000256" key="5">
    <source>
        <dbReference type="ARBA" id="ARBA00022519"/>
    </source>
</evidence>
<dbReference type="PRINTS" id="PR01490">
    <property type="entry name" value="RTXTOXIND"/>
</dbReference>
<evidence type="ECO:0000313" key="12">
    <source>
        <dbReference type="EMBL" id="MCL6698605.1"/>
    </source>
</evidence>
<keyword evidence="5 9" id="KW-0997">Cell inner membrane</keyword>
<sequence>MSKDLTVSPRELALIPDDYGDGLDSLPIDDERREIRFGIIVAALFFLVFLGWAAFARLDSAAYANGQLVVSGQRQSVQHRDGGVVAKIEVVEGQQVRKGDTLVELAGAEVRAQERAFAAQVVNLQAQRARLNAELSGAAAIQWPSEFASADGSLREAIPEAVRLQSSEYAARRSALVAQSQVLGQQSSQANQSASGYQSKMTSSAEQERLIQAEIDALRPVADKGFVSQSRMRALERARADLQGQRGQYQANVAEARSAASGGRLRQIEAEKSYRERASAELRDVEFQLGELTPKYRAARDQLERLKIRAPVSGTVIGLNVFTVGGVIAPGQTLMDIVPDKSDLVVGARVSIDDADDLRIGQDAQVRFLGLHDRNIPVITGTLTKLSADSLTDKESGDVFYTAEVRVSAEQIRKLQEVRGKDFELRAGAPVAVLIPLKKRTALQYAFEPLTETMWRAFREH</sequence>
<dbReference type="NCBIfam" id="TIGR01843">
    <property type="entry name" value="type_I_hlyD"/>
    <property type="match status" value="1"/>
</dbReference>
<evidence type="ECO:0000256" key="8">
    <source>
        <dbReference type="ARBA" id="ARBA00023136"/>
    </source>
</evidence>
<evidence type="ECO:0000259" key="11">
    <source>
        <dbReference type="Pfam" id="PF26002"/>
    </source>
</evidence>
<keyword evidence="8 9" id="KW-0472">Membrane</keyword>
<evidence type="ECO:0000259" key="10">
    <source>
        <dbReference type="Pfam" id="PF25994"/>
    </source>
</evidence>
<evidence type="ECO:0000256" key="1">
    <source>
        <dbReference type="ARBA" id="ARBA00004377"/>
    </source>
</evidence>
<dbReference type="RefSeq" id="WP_249904002.1">
    <property type="nucleotide sequence ID" value="NZ_JAMGBA010000002.1"/>
</dbReference>
<keyword evidence="13" id="KW-1185">Reference proteome</keyword>